<gene>
    <name evidence="2" type="ORF">ACFQDO_04920</name>
</gene>
<protein>
    <submittedName>
        <fullName evidence="2">Methionine aminopeptidase</fullName>
    </submittedName>
</protein>
<evidence type="ECO:0000256" key="1">
    <source>
        <dbReference type="SAM" id="MobiDB-lite"/>
    </source>
</evidence>
<feature type="region of interest" description="Disordered" evidence="1">
    <location>
        <begin position="15"/>
        <end position="60"/>
    </location>
</feature>
<dbReference type="Proteomes" id="UP001596189">
    <property type="component" value="Unassembled WGS sequence"/>
</dbReference>
<keyword evidence="2" id="KW-0378">Hydrolase</keyword>
<name>A0ABW1JC80_9ACTN</name>
<sequence>MGSFYYNTRTNQVEELADKSQSKDLLGPYGSRDEAERAVQTAHERTEQWDKEDREWEGED</sequence>
<keyword evidence="3" id="KW-1185">Reference proteome</keyword>
<dbReference type="EMBL" id="JBHSRD010000002">
    <property type="protein sequence ID" value="MFC6006468.1"/>
    <property type="molecule type" value="Genomic_DNA"/>
</dbReference>
<proteinExistence type="predicted"/>
<reference evidence="3" key="1">
    <citation type="journal article" date="2019" name="Int. J. Syst. Evol. Microbiol.">
        <title>The Global Catalogue of Microorganisms (GCM) 10K type strain sequencing project: providing services to taxonomists for standard genome sequencing and annotation.</title>
        <authorList>
            <consortium name="The Broad Institute Genomics Platform"/>
            <consortium name="The Broad Institute Genome Sequencing Center for Infectious Disease"/>
            <person name="Wu L."/>
            <person name="Ma J."/>
        </authorList>
    </citation>
    <scope>NUCLEOTIDE SEQUENCE [LARGE SCALE GENOMIC DNA]</scope>
    <source>
        <strain evidence="3">KACC 14249</strain>
    </source>
</reference>
<keyword evidence="2" id="KW-0645">Protease</keyword>
<keyword evidence="2" id="KW-0031">Aminopeptidase</keyword>
<feature type="compositionally biased region" description="Basic and acidic residues" evidence="1">
    <location>
        <begin position="31"/>
        <end position="54"/>
    </location>
</feature>
<evidence type="ECO:0000313" key="3">
    <source>
        <dbReference type="Proteomes" id="UP001596189"/>
    </source>
</evidence>
<organism evidence="2 3">
    <name type="scientific">Angustibacter luteus</name>
    <dbReference type="NCBI Taxonomy" id="658456"/>
    <lineage>
        <taxon>Bacteria</taxon>
        <taxon>Bacillati</taxon>
        <taxon>Actinomycetota</taxon>
        <taxon>Actinomycetes</taxon>
        <taxon>Kineosporiales</taxon>
        <taxon>Kineosporiaceae</taxon>
    </lineage>
</organism>
<dbReference type="RefSeq" id="WP_345717303.1">
    <property type="nucleotide sequence ID" value="NZ_BAABFP010000005.1"/>
</dbReference>
<comment type="caution">
    <text evidence="2">The sequence shown here is derived from an EMBL/GenBank/DDBJ whole genome shotgun (WGS) entry which is preliminary data.</text>
</comment>
<evidence type="ECO:0000313" key="2">
    <source>
        <dbReference type="EMBL" id="MFC6006468.1"/>
    </source>
</evidence>
<dbReference type="GO" id="GO:0004177">
    <property type="term" value="F:aminopeptidase activity"/>
    <property type="evidence" value="ECO:0007669"/>
    <property type="project" value="UniProtKB-KW"/>
</dbReference>
<accession>A0ABW1JC80</accession>